<gene>
    <name evidence="2" type="ORF">ACFFR3_46325</name>
</gene>
<dbReference type="RefSeq" id="WP_345410391.1">
    <property type="nucleotide sequence ID" value="NZ_BAAAXS010000002.1"/>
</dbReference>
<dbReference type="Proteomes" id="UP001589568">
    <property type="component" value="Unassembled WGS sequence"/>
</dbReference>
<organism evidence="2 3">
    <name type="scientific">Nonomuraea salmonea</name>
    <dbReference type="NCBI Taxonomy" id="46181"/>
    <lineage>
        <taxon>Bacteria</taxon>
        <taxon>Bacillati</taxon>
        <taxon>Actinomycetota</taxon>
        <taxon>Actinomycetes</taxon>
        <taxon>Streptosporangiales</taxon>
        <taxon>Streptosporangiaceae</taxon>
        <taxon>Nonomuraea</taxon>
    </lineage>
</organism>
<feature type="region of interest" description="Disordered" evidence="1">
    <location>
        <begin position="47"/>
        <end position="69"/>
    </location>
</feature>
<dbReference type="EMBL" id="JBHMCF010000057">
    <property type="protein sequence ID" value="MFB9476955.1"/>
    <property type="molecule type" value="Genomic_DNA"/>
</dbReference>
<evidence type="ECO:0000313" key="2">
    <source>
        <dbReference type="EMBL" id="MFB9476955.1"/>
    </source>
</evidence>
<sequence>MWHRDRFFMVTPDGEVLRDPKEIDASARPPLPVLLGRIEAAAAFGVQPDPGFDKIRSRHGPEGSGLFPEPVMVVSRTPIWLAEQLRRFADRTGRPFSPPEPEPERKPRRRAGGTGDGDVALCAEPAPA</sequence>
<protein>
    <submittedName>
        <fullName evidence="2">Uncharacterized protein</fullName>
    </submittedName>
</protein>
<feature type="region of interest" description="Disordered" evidence="1">
    <location>
        <begin position="90"/>
        <end position="128"/>
    </location>
</feature>
<name>A0ABV5P2Z2_9ACTN</name>
<comment type="caution">
    <text evidence="2">The sequence shown here is derived from an EMBL/GenBank/DDBJ whole genome shotgun (WGS) entry which is preliminary data.</text>
</comment>
<keyword evidence="3" id="KW-1185">Reference proteome</keyword>
<reference evidence="2 3" key="1">
    <citation type="submission" date="2024-09" db="EMBL/GenBank/DDBJ databases">
        <authorList>
            <person name="Sun Q."/>
            <person name="Mori K."/>
        </authorList>
    </citation>
    <scope>NUCLEOTIDE SEQUENCE [LARGE SCALE GENOMIC DNA]</scope>
    <source>
        <strain evidence="2 3">JCM 3324</strain>
    </source>
</reference>
<feature type="compositionally biased region" description="Basic and acidic residues" evidence="1">
    <location>
        <begin position="51"/>
        <end position="61"/>
    </location>
</feature>
<evidence type="ECO:0000313" key="3">
    <source>
        <dbReference type="Proteomes" id="UP001589568"/>
    </source>
</evidence>
<proteinExistence type="predicted"/>
<evidence type="ECO:0000256" key="1">
    <source>
        <dbReference type="SAM" id="MobiDB-lite"/>
    </source>
</evidence>
<accession>A0ABV5P2Z2</accession>